<gene>
    <name evidence="3" type="ORF">CWC19_16480</name>
    <name evidence="4" type="ORF">CWC20_15095</name>
</gene>
<feature type="transmembrane region" description="Helical" evidence="1">
    <location>
        <begin position="56"/>
        <end position="74"/>
    </location>
</feature>
<dbReference type="Pfam" id="PF04235">
    <property type="entry name" value="DUF418"/>
    <property type="match status" value="1"/>
</dbReference>
<comment type="caution">
    <text evidence="3">The sequence shown here is derived from an EMBL/GenBank/DDBJ whole genome shotgun (WGS) entry which is preliminary data.</text>
</comment>
<sequence>MQRNTNLDVLRGIAVLGLLSLNIYYFAIFETGYINLANVPLSDSVIDWMNVLLFDGRFRSLFCLLFGAALYIQIEKYKDIEKVKTRLFWIVVFGLLHGYLLWPGDILVTYGLAGYLAVKYLEASDRKLMLHSVAFGVSGITMMLLLGSIDIAEPVIRGSEAYYKVIDDLPQDALGHFIHNGVFYSIMLLVTPLITLWYSLGIMLAGIYCFKTGVFDVGLPKKLMPLALLIVLLLSIVTMYLKVINIYTLSVLLDGVIWVNAFFCALLMVHGVVRLRLKGVTFTWLQGVGRLALTCYISQSLLAVSYFYWLAPNAYEQYTRVEYLAVAVLLILLQLVFAPIYFRFFSQGPLEYMLRKLCAMKQERHYV</sequence>
<dbReference type="Proteomes" id="UP000307217">
    <property type="component" value="Unassembled WGS sequence"/>
</dbReference>
<feature type="transmembrane region" description="Helical" evidence="1">
    <location>
        <begin position="323"/>
        <end position="345"/>
    </location>
</feature>
<evidence type="ECO:0000256" key="1">
    <source>
        <dbReference type="SAM" id="Phobius"/>
    </source>
</evidence>
<dbReference type="AlphaFoldDB" id="A0A5S3V5L1"/>
<evidence type="ECO:0000313" key="3">
    <source>
        <dbReference type="EMBL" id="TMO66364.1"/>
    </source>
</evidence>
<feature type="transmembrane region" description="Helical" evidence="1">
    <location>
        <begin position="86"/>
        <end position="108"/>
    </location>
</feature>
<dbReference type="Proteomes" id="UP000307164">
    <property type="component" value="Unassembled WGS sequence"/>
</dbReference>
<feature type="transmembrane region" description="Helical" evidence="1">
    <location>
        <begin position="287"/>
        <end position="311"/>
    </location>
</feature>
<evidence type="ECO:0000313" key="5">
    <source>
        <dbReference type="Proteomes" id="UP000307164"/>
    </source>
</evidence>
<feature type="domain" description="DUF418" evidence="2">
    <location>
        <begin position="211"/>
        <end position="360"/>
    </location>
</feature>
<dbReference type="PANTHER" id="PTHR30590">
    <property type="entry name" value="INNER MEMBRANE PROTEIN"/>
    <property type="match status" value="1"/>
</dbReference>
<reference evidence="5 6" key="2">
    <citation type="submission" date="2019-06" db="EMBL/GenBank/DDBJ databases">
        <title>Co-occurence of chitin degradation, pigmentation and bioactivity in marine Pseudoalteromonas.</title>
        <authorList>
            <person name="Sonnenschein E.C."/>
            <person name="Bech P.K."/>
        </authorList>
    </citation>
    <scope>NUCLEOTIDE SEQUENCE [LARGE SCALE GENOMIC DNA]</scope>
    <source>
        <strain evidence="6">S3790</strain>
        <strain evidence="4 5">S3895</strain>
    </source>
</reference>
<reference evidence="3" key="3">
    <citation type="submission" date="2019-09" db="EMBL/GenBank/DDBJ databases">
        <title>Co-occurence of chitin degradation, pigmentation and bioactivity in marine Pseudoalteromonas.</title>
        <authorList>
            <person name="Sonnenschein E.C."/>
            <person name="Bech P.K."/>
        </authorList>
    </citation>
    <scope>NUCLEOTIDE SEQUENCE</scope>
    <source>
        <strain evidence="3">S3790</strain>
    </source>
</reference>
<keyword evidence="1" id="KW-1133">Transmembrane helix</keyword>
<dbReference type="PANTHER" id="PTHR30590:SF2">
    <property type="entry name" value="INNER MEMBRANE PROTEIN"/>
    <property type="match status" value="1"/>
</dbReference>
<protein>
    <recommendedName>
        <fullName evidence="2">DUF418 domain-containing protein</fullName>
    </recommendedName>
</protein>
<reference evidence="3 6" key="1">
    <citation type="submission" date="2018-01" db="EMBL/GenBank/DDBJ databases">
        <authorList>
            <person name="Paulsen S."/>
            <person name="Gram L.K."/>
        </authorList>
    </citation>
    <scope>NUCLEOTIDE SEQUENCE [LARGE SCALE GENOMIC DNA]</scope>
    <source>
        <strain evidence="3 6">S3790</strain>
        <strain evidence="4">S3895</strain>
    </source>
</reference>
<dbReference type="RefSeq" id="WP_138592869.1">
    <property type="nucleotide sequence ID" value="NZ_PNBW01000078.1"/>
</dbReference>
<proteinExistence type="predicted"/>
<dbReference type="OrthoDB" id="9807744at2"/>
<evidence type="ECO:0000259" key="2">
    <source>
        <dbReference type="Pfam" id="PF04235"/>
    </source>
</evidence>
<keyword evidence="1" id="KW-0812">Transmembrane</keyword>
<accession>A0A5S3V5L1</accession>
<feature type="transmembrane region" description="Helical" evidence="1">
    <location>
        <begin position="196"/>
        <end position="214"/>
    </location>
</feature>
<dbReference type="EMBL" id="PNBX01000077">
    <property type="protein sequence ID" value="TMO66364.1"/>
    <property type="molecule type" value="Genomic_DNA"/>
</dbReference>
<keyword evidence="1" id="KW-0472">Membrane</keyword>
<keyword evidence="5" id="KW-1185">Reference proteome</keyword>
<dbReference type="InterPro" id="IPR007349">
    <property type="entry name" value="DUF418"/>
</dbReference>
<dbReference type="EMBL" id="PNBW01000078">
    <property type="protein sequence ID" value="TMO72567.1"/>
    <property type="molecule type" value="Genomic_DNA"/>
</dbReference>
<feature type="transmembrane region" description="Helical" evidence="1">
    <location>
        <begin position="255"/>
        <end position="275"/>
    </location>
</feature>
<feature type="transmembrane region" description="Helical" evidence="1">
    <location>
        <begin position="226"/>
        <end position="249"/>
    </location>
</feature>
<feature type="transmembrane region" description="Helical" evidence="1">
    <location>
        <begin position="12"/>
        <end position="36"/>
    </location>
</feature>
<evidence type="ECO:0000313" key="6">
    <source>
        <dbReference type="Proteomes" id="UP000307217"/>
    </source>
</evidence>
<dbReference type="InterPro" id="IPR052529">
    <property type="entry name" value="Bact_Transport_Assoc"/>
</dbReference>
<evidence type="ECO:0000313" key="4">
    <source>
        <dbReference type="EMBL" id="TMO72567.1"/>
    </source>
</evidence>
<feature type="transmembrane region" description="Helical" evidence="1">
    <location>
        <begin position="128"/>
        <end position="152"/>
    </location>
</feature>
<name>A0A5S3V5L1_9GAMM</name>
<organism evidence="3 6">
    <name type="scientific">Pseudoalteromonas aurantia</name>
    <dbReference type="NCBI Taxonomy" id="43654"/>
    <lineage>
        <taxon>Bacteria</taxon>
        <taxon>Pseudomonadati</taxon>
        <taxon>Pseudomonadota</taxon>
        <taxon>Gammaproteobacteria</taxon>
        <taxon>Alteromonadales</taxon>
        <taxon>Pseudoalteromonadaceae</taxon>
        <taxon>Pseudoalteromonas</taxon>
    </lineage>
</organism>